<dbReference type="InterPro" id="IPR036010">
    <property type="entry name" value="2Fe-2S_ferredoxin-like_sf"/>
</dbReference>
<proteinExistence type="predicted"/>
<dbReference type="Pfam" id="PF00111">
    <property type="entry name" value="Fer2"/>
    <property type="match status" value="1"/>
</dbReference>
<dbReference type="AlphaFoldDB" id="Q16DH0"/>
<dbReference type="CDD" id="cd00207">
    <property type="entry name" value="fer2"/>
    <property type="match status" value="1"/>
</dbReference>
<dbReference type="SUPFAM" id="SSF47741">
    <property type="entry name" value="CO dehydrogenase ISP C-domain like"/>
    <property type="match status" value="1"/>
</dbReference>
<keyword evidence="4" id="KW-0408">Iron</keyword>
<keyword evidence="2" id="KW-0479">Metal-binding</keyword>
<dbReference type="Pfam" id="PF01799">
    <property type="entry name" value="Fer2_2"/>
    <property type="match status" value="1"/>
</dbReference>
<dbReference type="STRING" id="375451.RD1_0246"/>
<feature type="domain" description="2Fe-2S ferredoxin-type" evidence="6">
    <location>
        <begin position="1"/>
        <end position="77"/>
    </location>
</feature>
<protein>
    <submittedName>
        <fullName evidence="7">Isoquinoline 1-oxidoreductase, alpha subunit</fullName>
        <ecNumber evidence="7">1.3.99.16</ecNumber>
    </submittedName>
</protein>
<dbReference type="Gene3D" id="3.10.20.30">
    <property type="match status" value="1"/>
</dbReference>
<dbReference type="InterPro" id="IPR036884">
    <property type="entry name" value="2Fe-2S-bd_dom_sf"/>
</dbReference>
<name>Q16DH0_ROSDO</name>
<dbReference type="FunFam" id="3.10.20.30:FF:000020">
    <property type="entry name" value="Xanthine dehydrogenase iron-sulfur subunit"/>
    <property type="match status" value="1"/>
</dbReference>
<evidence type="ECO:0000256" key="4">
    <source>
        <dbReference type="ARBA" id="ARBA00023004"/>
    </source>
</evidence>
<dbReference type="PROSITE" id="PS51085">
    <property type="entry name" value="2FE2S_FER_2"/>
    <property type="match status" value="1"/>
</dbReference>
<keyword evidence="1" id="KW-0001">2Fe-2S</keyword>
<evidence type="ECO:0000256" key="1">
    <source>
        <dbReference type="ARBA" id="ARBA00022714"/>
    </source>
</evidence>
<dbReference type="EC" id="1.3.99.16" evidence="7"/>
<dbReference type="InterPro" id="IPR051452">
    <property type="entry name" value="Diverse_Oxidoreductases"/>
</dbReference>
<dbReference type="GO" id="GO:0047121">
    <property type="term" value="F:isoquinoline 1-oxidoreductase activity"/>
    <property type="evidence" value="ECO:0007669"/>
    <property type="project" value="UniProtKB-EC"/>
</dbReference>
<dbReference type="PROSITE" id="PS00197">
    <property type="entry name" value="2FE2S_FER_1"/>
    <property type="match status" value="1"/>
</dbReference>
<dbReference type="Proteomes" id="UP000007029">
    <property type="component" value="Chromosome"/>
</dbReference>
<dbReference type="Gene3D" id="1.10.150.120">
    <property type="entry name" value="[2Fe-2S]-binding domain"/>
    <property type="match status" value="1"/>
</dbReference>
<evidence type="ECO:0000313" key="7">
    <source>
        <dbReference type="EMBL" id="ABG29973.1"/>
    </source>
</evidence>
<dbReference type="OrthoDB" id="9792018at2"/>
<reference evidence="7 8" key="1">
    <citation type="journal article" date="2007" name="J. Bacteriol.">
        <title>The complete genome sequence of Roseobacter denitrificans reveals a mixotrophic rather than photosynthetic metabolism.</title>
        <authorList>
            <person name="Swingley W.D."/>
            <person name="Sadekar S."/>
            <person name="Mastrian S.D."/>
            <person name="Matthies H.J."/>
            <person name="Hao J."/>
            <person name="Ramos H."/>
            <person name="Acharya C.R."/>
            <person name="Conrad A.L."/>
            <person name="Taylor H.L."/>
            <person name="Dejesa L.C."/>
            <person name="Shah M.K."/>
            <person name="O'huallachain M.E."/>
            <person name="Lince M.T."/>
            <person name="Blankenship R.E."/>
            <person name="Beatty J.T."/>
            <person name="Touchman J.W."/>
        </authorList>
    </citation>
    <scope>NUCLEOTIDE SEQUENCE [LARGE SCALE GENOMIC DNA]</scope>
    <source>
        <strain evidence="8">ATCC 33942 / OCh 114</strain>
    </source>
</reference>
<evidence type="ECO:0000256" key="2">
    <source>
        <dbReference type="ARBA" id="ARBA00022723"/>
    </source>
</evidence>
<accession>Q16DH0</accession>
<keyword evidence="5" id="KW-0411">Iron-sulfur</keyword>
<keyword evidence="8" id="KW-1185">Reference proteome</keyword>
<dbReference type="HOGENOM" id="CLU_052511_3_0_5"/>
<sequence length="153" mass="16100">MPTTFNVNGNPVTLDVDPDMPLLWALRDHLKLTGTKYGCGIAQCGSCTVMLDGFAARSCVTTVGDVAGSQVQTIEGVESAAARAVQQAWTTLNVAQCGYCQSGQVLVATELLENTPKPTDEEIDAAMGANICRCATYARIRKGVRAASDSLEA</sequence>
<dbReference type="GO" id="GO:0046872">
    <property type="term" value="F:metal ion binding"/>
    <property type="evidence" value="ECO:0007669"/>
    <property type="project" value="UniProtKB-KW"/>
</dbReference>
<dbReference type="SUPFAM" id="SSF54292">
    <property type="entry name" value="2Fe-2S ferredoxin-like"/>
    <property type="match status" value="1"/>
</dbReference>
<dbReference type="RefSeq" id="WP_011566595.1">
    <property type="nucleotide sequence ID" value="NC_008209.1"/>
</dbReference>
<dbReference type="InterPro" id="IPR002888">
    <property type="entry name" value="2Fe-2S-bd"/>
</dbReference>
<dbReference type="PANTHER" id="PTHR44379:SF2">
    <property type="entry name" value="BLR6218 PROTEIN"/>
    <property type="match status" value="1"/>
</dbReference>
<dbReference type="InterPro" id="IPR001041">
    <property type="entry name" value="2Fe-2S_ferredoxin-type"/>
</dbReference>
<organism evidence="7 8">
    <name type="scientific">Roseobacter denitrificans (strain ATCC 33942 / OCh 114)</name>
    <name type="common">Erythrobacter sp. (strain OCh 114)</name>
    <name type="synonym">Roseobacter denitrificans</name>
    <dbReference type="NCBI Taxonomy" id="375451"/>
    <lineage>
        <taxon>Bacteria</taxon>
        <taxon>Pseudomonadati</taxon>
        <taxon>Pseudomonadota</taxon>
        <taxon>Alphaproteobacteria</taxon>
        <taxon>Rhodobacterales</taxon>
        <taxon>Roseobacteraceae</taxon>
        <taxon>Roseobacter</taxon>
    </lineage>
</organism>
<dbReference type="InterPro" id="IPR006058">
    <property type="entry name" value="2Fe2S_fd_BS"/>
</dbReference>
<dbReference type="PANTHER" id="PTHR44379">
    <property type="entry name" value="OXIDOREDUCTASE WITH IRON-SULFUR SUBUNIT"/>
    <property type="match status" value="1"/>
</dbReference>
<dbReference type="EMBL" id="CP000362">
    <property type="protein sequence ID" value="ABG29973.1"/>
    <property type="molecule type" value="Genomic_DNA"/>
</dbReference>
<evidence type="ECO:0000256" key="3">
    <source>
        <dbReference type="ARBA" id="ARBA00023002"/>
    </source>
</evidence>
<dbReference type="eggNOG" id="COG2080">
    <property type="taxonomic scope" value="Bacteria"/>
</dbReference>
<evidence type="ECO:0000313" key="8">
    <source>
        <dbReference type="Proteomes" id="UP000007029"/>
    </source>
</evidence>
<dbReference type="KEGG" id="rde:RD1_0246"/>
<dbReference type="GO" id="GO:0051537">
    <property type="term" value="F:2 iron, 2 sulfur cluster binding"/>
    <property type="evidence" value="ECO:0007669"/>
    <property type="project" value="UniProtKB-KW"/>
</dbReference>
<evidence type="ECO:0000256" key="5">
    <source>
        <dbReference type="ARBA" id="ARBA00023014"/>
    </source>
</evidence>
<keyword evidence="3 7" id="KW-0560">Oxidoreductase</keyword>
<evidence type="ECO:0000259" key="6">
    <source>
        <dbReference type="PROSITE" id="PS51085"/>
    </source>
</evidence>
<dbReference type="InterPro" id="IPR012675">
    <property type="entry name" value="Beta-grasp_dom_sf"/>
</dbReference>
<gene>
    <name evidence="7" type="primary">iorA</name>
    <name evidence="7" type="ordered locus">RD1_0246</name>
</gene>